<name>A0A1F7TZD5_9BACT</name>
<dbReference type="Gene3D" id="3.90.320.10">
    <property type="match status" value="1"/>
</dbReference>
<comment type="caution">
    <text evidence="2">The sequence shown here is derived from an EMBL/GenBank/DDBJ whole genome shotgun (WGS) entry which is preliminary data.</text>
</comment>
<dbReference type="InterPro" id="IPR019993">
    <property type="entry name" value="RecB_nuclease_TM0106_put"/>
</dbReference>
<dbReference type="InterPro" id="IPR012337">
    <property type="entry name" value="RNaseH-like_sf"/>
</dbReference>
<evidence type="ECO:0000259" key="1">
    <source>
        <dbReference type="Pfam" id="PF13482"/>
    </source>
</evidence>
<dbReference type="Proteomes" id="UP000177097">
    <property type="component" value="Unassembled WGS sequence"/>
</dbReference>
<reference evidence="2 3" key="1">
    <citation type="journal article" date="2016" name="Nat. Commun.">
        <title>Thousands of microbial genomes shed light on interconnected biogeochemical processes in an aquifer system.</title>
        <authorList>
            <person name="Anantharaman K."/>
            <person name="Brown C.T."/>
            <person name="Hug L.A."/>
            <person name="Sharon I."/>
            <person name="Castelle C.J."/>
            <person name="Probst A.J."/>
            <person name="Thomas B.C."/>
            <person name="Singh A."/>
            <person name="Wilkins M.J."/>
            <person name="Karaoz U."/>
            <person name="Brodie E.L."/>
            <person name="Williams K.H."/>
            <person name="Hubbard S.S."/>
            <person name="Banfield J.F."/>
        </authorList>
    </citation>
    <scope>NUCLEOTIDE SEQUENCE [LARGE SCALE GENOMIC DNA]</scope>
</reference>
<dbReference type="STRING" id="1802389.A3C17_04425"/>
<proteinExistence type="predicted"/>
<sequence length="481" mass="54827">MQKQLTEKSFFYHAKCPRWVSRDVVHGAHLDALESLLIDDSVLPEVHEGLLKARGEYEAVRDEDTDDAFQRTVALMQSGAQTIYGAVFVDGHWVGRPDVLERVEGQSDLGRWYYVAIDIKRLHTQKSVRDEHKLQGAFYAELLERVQGVRPTSGYIMTPDGTVMRYDLEAFEVEYRLTLKRIEAILAGEEPEHALTTGCKASPFFAMCLDEASSCDDVSLLNRVRQEEIDELRAAGIDTVLKLATADLATVQSKMFSISDDRVAFLQRQAIALKEHVHDVVEPVEFRASDVEIYFDVESDPVRDVDYLFGVLLVETQKSGHKQATYRAFVAETLDGEREAWEQFAAFLAEHRYAPVYHYGWYEIGVCARMIERYGAPEHAIESWENNFVDVNAALRSRIIFPLSFYSLKDIAQYLGFAWRGEDVGGVNSIRWYHEWLESGNHAALQRIIEYNEDDVRATQVVKEWAQKQVAGGGLSWRALP</sequence>
<organism evidence="2 3">
    <name type="scientific">Candidatus Uhrbacteria bacterium RIFCSPHIGHO2_02_FULL_53_13</name>
    <dbReference type="NCBI Taxonomy" id="1802389"/>
    <lineage>
        <taxon>Bacteria</taxon>
        <taxon>Candidatus Uhriibacteriota</taxon>
    </lineage>
</organism>
<dbReference type="NCBIfam" id="TIGR03491">
    <property type="entry name" value="TM0106 family RecB-like putative nuclease"/>
    <property type="match status" value="1"/>
</dbReference>
<dbReference type="InterPro" id="IPR038720">
    <property type="entry name" value="YprB_RNase_H-like_dom"/>
</dbReference>
<protein>
    <recommendedName>
        <fullName evidence="1">YprB ribonuclease H-like domain-containing protein</fullName>
    </recommendedName>
</protein>
<gene>
    <name evidence="2" type="ORF">A3C17_04425</name>
</gene>
<accession>A0A1F7TZD5</accession>
<dbReference type="InterPro" id="IPR011604">
    <property type="entry name" value="PDDEXK-like_dom_sf"/>
</dbReference>
<dbReference type="SUPFAM" id="SSF53098">
    <property type="entry name" value="Ribonuclease H-like"/>
    <property type="match status" value="1"/>
</dbReference>
<dbReference type="Pfam" id="PF13482">
    <property type="entry name" value="RNase_H_2"/>
    <property type="match status" value="1"/>
</dbReference>
<evidence type="ECO:0000313" key="2">
    <source>
        <dbReference type="EMBL" id="OGL71379.1"/>
    </source>
</evidence>
<dbReference type="EMBL" id="MGDX01000014">
    <property type="protein sequence ID" value="OGL71379.1"/>
    <property type="molecule type" value="Genomic_DNA"/>
</dbReference>
<feature type="domain" description="YprB ribonuclease H-like" evidence="1">
    <location>
        <begin position="293"/>
        <end position="466"/>
    </location>
</feature>
<dbReference type="AlphaFoldDB" id="A0A1F7TZD5"/>
<evidence type="ECO:0000313" key="3">
    <source>
        <dbReference type="Proteomes" id="UP000177097"/>
    </source>
</evidence>